<dbReference type="EMBL" id="LVYU01000164">
    <property type="protein sequence ID" value="KZA96421.1"/>
    <property type="molecule type" value="Genomic_DNA"/>
</dbReference>
<dbReference type="NCBIfam" id="TIGR01489">
    <property type="entry name" value="DKMTPPase-SF"/>
    <property type="match status" value="1"/>
</dbReference>
<gene>
    <name evidence="2" type="ORF">A4A59_35120</name>
</gene>
<dbReference type="PANTHER" id="PTHR28181:SF2">
    <property type="entry name" value="PHOSPHORIC MONOESTER HYDROLASE"/>
    <property type="match status" value="1"/>
</dbReference>
<dbReference type="InterPro" id="IPR006384">
    <property type="entry name" value="HAD_hydro_PyrdxlP_Pase-like"/>
</dbReference>
<dbReference type="InterPro" id="IPR023214">
    <property type="entry name" value="HAD_sf"/>
</dbReference>
<name>A0A154I7P4_RHILE</name>
<dbReference type="SUPFAM" id="SSF56784">
    <property type="entry name" value="HAD-like"/>
    <property type="match status" value="1"/>
</dbReference>
<keyword evidence="1" id="KW-0378">Hydrolase</keyword>
<dbReference type="NCBIfam" id="TIGR01488">
    <property type="entry name" value="HAD-SF-IB"/>
    <property type="match status" value="1"/>
</dbReference>
<organism evidence="2">
    <name type="scientific">Rhizobium leguminosarum</name>
    <dbReference type="NCBI Taxonomy" id="384"/>
    <lineage>
        <taxon>Bacteria</taxon>
        <taxon>Pseudomonadati</taxon>
        <taxon>Pseudomonadota</taxon>
        <taxon>Alphaproteobacteria</taxon>
        <taxon>Hyphomicrobiales</taxon>
        <taxon>Rhizobiaceae</taxon>
        <taxon>Rhizobium/Agrobacterium group</taxon>
        <taxon>Rhizobium</taxon>
    </lineage>
</organism>
<dbReference type="AlphaFoldDB" id="A0A154I7P4"/>
<evidence type="ECO:0000313" key="2">
    <source>
        <dbReference type="EMBL" id="KZA96421.1"/>
    </source>
</evidence>
<evidence type="ECO:0000256" key="1">
    <source>
        <dbReference type="ARBA" id="ARBA00022801"/>
    </source>
</evidence>
<dbReference type="InterPro" id="IPR050849">
    <property type="entry name" value="HAD-like_hydrolase_phosphatase"/>
</dbReference>
<comment type="caution">
    <text evidence="2">The sequence shown here is derived from an EMBL/GenBank/DDBJ whole genome shotgun (WGS) entry which is preliminary data.</text>
</comment>
<dbReference type="Pfam" id="PF12710">
    <property type="entry name" value="HAD"/>
    <property type="match status" value="1"/>
</dbReference>
<proteinExistence type="predicted"/>
<dbReference type="PANTHER" id="PTHR28181">
    <property type="entry name" value="UPF0655 PROTEIN YCR015C"/>
    <property type="match status" value="1"/>
</dbReference>
<dbReference type="InterPro" id="IPR036412">
    <property type="entry name" value="HAD-like_sf"/>
</dbReference>
<accession>A0A154I7P4</accession>
<protein>
    <submittedName>
        <fullName evidence="2">Phosphoserine phosphatase</fullName>
    </submittedName>
</protein>
<dbReference type="GO" id="GO:0016791">
    <property type="term" value="F:phosphatase activity"/>
    <property type="evidence" value="ECO:0007669"/>
    <property type="project" value="InterPro"/>
</dbReference>
<reference evidence="2" key="1">
    <citation type="submission" date="2016-03" db="EMBL/GenBank/DDBJ databases">
        <title>Microsymbionts genomes from the relict species Vavilovia formosa.</title>
        <authorList>
            <person name="Chirak E."/>
            <person name="Kimeklis A."/>
            <person name="Kopat V."/>
            <person name="Andronov E."/>
        </authorList>
    </citation>
    <scope>NUCLEOTIDE SEQUENCE [LARGE SCALE GENOMIC DNA]</scope>
    <source>
        <strain evidence="2">Vaf12</strain>
    </source>
</reference>
<sequence length="236" mass="25804">MQVFCDFDGTISKEDVTDLVLARFALPGWHEIEDQWIDGKITSAQCMRRQVRLIEATREELDAFLDTIEIDSAFVAFKEFCERTGLSLIIVSDGVDHFISRVLARHGLSDIQIIANRLVGGSDAGEAAFDLDFPFMSAACAGGSGVCKCGLVKPSGDQIYVGDGRSDFCVSHEPMLVFAKAKLADYCHAQRIPFIPYDSFADIQASVAGILSSPSRQSFALPVANLREKRTSCVPI</sequence>
<dbReference type="RefSeq" id="WP_062945512.1">
    <property type="nucleotide sequence ID" value="NZ_CP171845.1"/>
</dbReference>
<dbReference type="Gene3D" id="3.90.1470.20">
    <property type="match status" value="1"/>
</dbReference>
<dbReference type="Gene3D" id="3.40.50.1000">
    <property type="entry name" value="HAD superfamily/HAD-like"/>
    <property type="match status" value="1"/>
</dbReference>